<accession>A0A377XPJ8</accession>
<evidence type="ECO:0000313" key="1">
    <source>
        <dbReference type="EMBL" id="STT84678.1"/>
    </source>
</evidence>
<dbReference type="AlphaFoldDB" id="A0A377XPJ8"/>
<sequence>MSHLQLIDATCQVEQAQAVLSLWLERTTKDSDPDLPRLLGSIITLLNGVPEAMSEADSALHDYAMREIKESKS</sequence>
<organism evidence="1 2">
    <name type="scientific">Klebsiella pneumoniae</name>
    <dbReference type="NCBI Taxonomy" id="573"/>
    <lineage>
        <taxon>Bacteria</taxon>
        <taxon>Pseudomonadati</taxon>
        <taxon>Pseudomonadota</taxon>
        <taxon>Gammaproteobacteria</taxon>
        <taxon>Enterobacterales</taxon>
        <taxon>Enterobacteriaceae</taxon>
        <taxon>Klebsiella/Raoultella group</taxon>
        <taxon>Klebsiella</taxon>
        <taxon>Klebsiella pneumoniae complex</taxon>
    </lineage>
</organism>
<dbReference type="EMBL" id="UGLH01000006">
    <property type="protein sequence ID" value="STT84678.1"/>
    <property type="molecule type" value="Genomic_DNA"/>
</dbReference>
<name>A0A377XPJ8_KLEPN</name>
<evidence type="ECO:0008006" key="3">
    <source>
        <dbReference type="Google" id="ProtNLM"/>
    </source>
</evidence>
<proteinExistence type="predicted"/>
<reference evidence="1 2" key="1">
    <citation type="submission" date="2018-06" db="EMBL/GenBank/DDBJ databases">
        <authorList>
            <consortium name="Pathogen Informatics"/>
            <person name="Doyle S."/>
        </authorList>
    </citation>
    <scope>NUCLEOTIDE SEQUENCE [LARGE SCALE GENOMIC DNA]</scope>
    <source>
        <strain evidence="1 2">NCTC5047</strain>
    </source>
</reference>
<evidence type="ECO:0000313" key="2">
    <source>
        <dbReference type="Proteomes" id="UP000254340"/>
    </source>
</evidence>
<dbReference type="Proteomes" id="UP000254340">
    <property type="component" value="Unassembled WGS sequence"/>
</dbReference>
<protein>
    <recommendedName>
        <fullName evidence="3">Prophage protein</fullName>
    </recommendedName>
</protein>
<gene>
    <name evidence="1" type="ORF">NCTC5047_05736</name>
</gene>